<feature type="non-terminal residue" evidence="2">
    <location>
        <position position="339"/>
    </location>
</feature>
<feature type="compositionally biased region" description="Basic and acidic residues" evidence="1">
    <location>
        <begin position="297"/>
        <end position="311"/>
    </location>
</feature>
<gene>
    <name evidence="2" type="ORF">LCGC14_3133150</name>
</gene>
<name>A0A0F8VZ34_9ZZZZ</name>
<evidence type="ECO:0000256" key="1">
    <source>
        <dbReference type="SAM" id="MobiDB-lite"/>
    </source>
</evidence>
<comment type="caution">
    <text evidence="2">The sequence shown here is derived from an EMBL/GenBank/DDBJ whole genome shotgun (WGS) entry which is preliminary data.</text>
</comment>
<feature type="non-terminal residue" evidence="2">
    <location>
        <position position="1"/>
    </location>
</feature>
<sequence>SLKGAAKDLARQQAEATMMDIAKDSLRIGAEMSDKRFAQVFGRMIKTPGRYGKFMEKLASMPDAILEAYYGTLLGPFSFVRNFAGNTAFLSSNIWERHIAATLGREIAPEEGFDIMAGIWASQSAAFKGAFQTAKTGESAFGMMATKVEGAFGGPLATKAFTAEAFGAQNVPVLKQALDYLGVFYRANPRSLLAADEYFKVINFHGELYAQARRQAFQELGVENVAAYNARFAELIENPTKEMLNEALYAANDRTFTRDLSGRMASPEGIEPPDHPYPGDPILPYPSTHPGSFGGTDARRRTPDEADEGRPRSRWGQGPACCGKAGQRSPADDRCHDPG</sequence>
<reference evidence="2" key="1">
    <citation type="journal article" date="2015" name="Nature">
        <title>Complex archaea that bridge the gap between prokaryotes and eukaryotes.</title>
        <authorList>
            <person name="Spang A."/>
            <person name="Saw J.H."/>
            <person name="Jorgensen S.L."/>
            <person name="Zaremba-Niedzwiedzka K."/>
            <person name="Martijn J."/>
            <person name="Lind A.E."/>
            <person name="van Eijk R."/>
            <person name="Schleper C."/>
            <person name="Guy L."/>
            <person name="Ettema T.J."/>
        </authorList>
    </citation>
    <scope>NUCLEOTIDE SEQUENCE</scope>
</reference>
<feature type="compositionally biased region" description="Pro residues" evidence="1">
    <location>
        <begin position="275"/>
        <end position="284"/>
    </location>
</feature>
<dbReference type="AlphaFoldDB" id="A0A0F8VZ34"/>
<feature type="compositionally biased region" description="Basic and acidic residues" evidence="1">
    <location>
        <begin position="330"/>
        <end position="339"/>
    </location>
</feature>
<dbReference type="EMBL" id="LAZR01068442">
    <property type="protein sequence ID" value="KKK49628.1"/>
    <property type="molecule type" value="Genomic_DNA"/>
</dbReference>
<accession>A0A0F8VZ34</accession>
<organism evidence="2">
    <name type="scientific">marine sediment metagenome</name>
    <dbReference type="NCBI Taxonomy" id="412755"/>
    <lineage>
        <taxon>unclassified sequences</taxon>
        <taxon>metagenomes</taxon>
        <taxon>ecological metagenomes</taxon>
    </lineage>
</organism>
<protein>
    <submittedName>
        <fullName evidence="2">Uncharacterized protein</fullName>
    </submittedName>
</protein>
<feature type="region of interest" description="Disordered" evidence="1">
    <location>
        <begin position="262"/>
        <end position="339"/>
    </location>
</feature>
<evidence type="ECO:0000313" key="2">
    <source>
        <dbReference type="EMBL" id="KKK49628.1"/>
    </source>
</evidence>
<proteinExistence type="predicted"/>